<evidence type="ECO:0000256" key="7">
    <source>
        <dbReference type="SAM" id="Phobius"/>
    </source>
</evidence>
<name>A0A0G4IZ66_PLABS</name>
<sequence>MRAQDRVDYVALSSGDRRTVSLLDIIKLYLPLPFITFGGPQAHIAIMLDLFVVRHRWFSESVFTEILAISNALPGPASTQIAFSIALLKGGPLAGILCFLIWSVPGAIAMAGIAFAIDHLGANGMPDGAVSIENGLGAVAVALVALAAYRLGSKILTDRVETCLAVLSASFLINFTSVPWLIPTMMAAGGAVTFAAKKRKDWAGSGAAEVAAHDSKVTEAVLLTTYSARTGAMLTALAVVLLAITIPLQTAQVPLLVQIGATFYTVGCIVFGGGPVVIPMLYQSVVVRGWMSDAEFLFGLAIINSMPGPNFNFAAYCGTLAARQSNMVVGSMVAWCGIFLPGLMIKAGVLSMWQNTRRLPQVQTVFKGFNAVAVGMVFGAVYILWQKAIIVAGTSTATALGGYPFFVALSAIAFVSVDSLHIPVIIVVALGAFVGWTHSKL</sequence>
<feature type="transmembrane region" description="Helical" evidence="7">
    <location>
        <begin position="226"/>
        <end position="248"/>
    </location>
</feature>
<dbReference type="OMA" id="GMEPFWV"/>
<keyword evidence="5 7" id="KW-1133">Transmembrane helix</keyword>
<evidence type="ECO:0000313" key="10">
    <source>
        <dbReference type="Proteomes" id="UP000039324"/>
    </source>
</evidence>
<feature type="transmembrane region" description="Helical" evidence="7">
    <location>
        <begin position="93"/>
        <end position="117"/>
    </location>
</feature>
<dbReference type="PIRSF" id="PIRSF004810">
    <property type="entry name" value="ChrA"/>
    <property type="match status" value="1"/>
</dbReference>
<evidence type="ECO:0000256" key="2">
    <source>
        <dbReference type="ARBA" id="ARBA00005262"/>
    </source>
</evidence>
<dbReference type="InterPro" id="IPR003370">
    <property type="entry name" value="Chromate_transpt"/>
</dbReference>
<keyword evidence="4 7" id="KW-0812">Transmembrane</keyword>
<proteinExistence type="inferred from homology"/>
<keyword evidence="10" id="KW-1185">Reference proteome</keyword>
<geneLocation type="mitochondrion" evidence="9"/>
<protein>
    <recommendedName>
        <fullName evidence="12">Chromate transporter</fullName>
    </recommendedName>
</protein>
<organism evidence="8 10">
    <name type="scientific">Plasmodiophora brassicae</name>
    <name type="common">Clubroot disease agent</name>
    <dbReference type="NCBI Taxonomy" id="37360"/>
    <lineage>
        <taxon>Eukaryota</taxon>
        <taxon>Sar</taxon>
        <taxon>Rhizaria</taxon>
        <taxon>Endomyxa</taxon>
        <taxon>Phytomyxea</taxon>
        <taxon>Plasmodiophorida</taxon>
        <taxon>Plasmodiophoridae</taxon>
        <taxon>Plasmodiophora</taxon>
    </lineage>
</organism>
<evidence type="ECO:0000256" key="5">
    <source>
        <dbReference type="ARBA" id="ARBA00022989"/>
    </source>
</evidence>
<feature type="transmembrane region" description="Helical" evidence="7">
    <location>
        <begin position="129"/>
        <end position="151"/>
    </location>
</feature>
<evidence type="ECO:0000256" key="4">
    <source>
        <dbReference type="ARBA" id="ARBA00022692"/>
    </source>
</evidence>
<dbReference type="STRING" id="37360.A0A0G4IZ66"/>
<dbReference type="Pfam" id="PF02417">
    <property type="entry name" value="Chromate_transp"/>
    <property type="match status" value="2"/>
</dbReference>
<feature type="transmembrane region" description="Helical" evidence="7">
    <location>
        <begin position="332"/>
        <end position="353"/>
    </location>
</feature>
<gene>
    <name evidence="8" type="ORF">PBRA_001478</name>
    <name evidence="9" type="ORF">PLBR_LOCUS1286</name>
</gene>
<dbReference type="PANTHER" id="PTHR33567:SF3">
    <property type="entry name" value="CHROMATE ION TRANSPORTER (EUROFUNG)"/>
    <property type="match status" value="1"/>
</dbReference>
<evidence type="ECO:0000313" key="8">
    <source>
        <dbReference type="EMBL" id="CEP00424.1"/>
    </source>
</evidence>
<dbReference type="EMBL" id="OVEO01000002">
    <property type="protein sequence ID" value="SPQ94071.1"/>
    <property type="molecule type" value="Genomic_DNA"/>
</dbReference>
<reference evidence="9 11" key="2">
    <citation type="submission" date="2018-03" db="EMBL/GenBank/DDBJ databases">
        <authorList>
            <person name="Fogelqvist J."/>
        </authorList>
    </citation>
    <scope>NUCLEOTIDE SEQUENCE [LARGE SCALE GENOMIC DNA]</scope>
</reference>
<accession>A0A0G4IZ66</accession>
<evidence type="ECO:0000313" key="9">
    <source>
        <dbReference type="EMBL" id="SPQ94071.1"/>
    </source>
</evidence>
<evidence type="ECO:0000256" key="6">
    <source>
        <dbReference type="ARBA" id="ARBA00023136"/>
    </source>
</evidence>
<reference evidence="8 10" key="1">
    <citation type="submission" date="2015-02" db="EMBL/GenBank/DDBJ databases">
        <authorList>
            <person name="Chooi Y.-H."/>
        </authorList>
    </citation>
    <scope>NUCLEOTIDE SEQUENCE [LARGE SCALE GENOMIC DNA]</scope>
    <source>
        <strain evidence="8">E3</strain>
    </source>
</reference>
<dbReference type="Proteomes" id="UP000290189">
    <property type="component" value="Unassembled WGS sequence"/>
</dbReference>
<evidence type="ECO:0000313" key="11">
    <source>
        <dbReference type="Proteomes" id="UP000290189"/>
    </source>
</evidence>
<dbReference type="NCBIfam" id="TIGR00937">
    <property type="entry name" value="2A51"/>
    <property type="match status" value="1"/>
</dbReference>
<keyword evidence="6 7" id="KW-0472">Membrane</keyword>
<feature type="transmembrane region" description="Helical" evidence="7">
    <location>
        <begin position="365"/>
        <end position="385"/>
    </location>
</feature>
<evidence type="ECO:0000256" key="1">
    <source>
        <dbReference type="ARBA" id="ARBA00004651"/>
    </source>
</evidence>
<dbReference type="AlphaFoldDB" id="A0A0G4IZ66"/>
<dbReference type="Proteomes" id="UP000039324">
    <property type="component" value="Unassembled WGS sequence"/>
</dbReference>
<feature type="transmembrane region" description="Helical" evidence="7">
    <location>
        <begin position="163"/>
        <end position="182"/>
    </location>
</feature>
<dbReference type="OrthoDB" id="2160638at2759"/>
<dbReference type="GO" id="GO:0005886">
    <property type="term" value="C:plasma membrane"/>
    <property type="evidence" value="ECO:0007669"/>
    <property type="project" value="UniProtKB-SubCell"/>
</dbReference>
<keyword evidence="3" id="KW-1003">Cell membrane</keyword>
<dbReference type="GO" id="GO:0015109">
    <property type="term" value="F:chromate transmembrane transporter activity"/>
    <property type="evidence" value="ECO:0007669"/>
    <property type="project" value="InterPro"/>
</dbReference>
<feature type="transmembrane region" description="Helical" evidence="7">
    <location>
        <begin position="405"/>
        <end position="436"/>
    </location>
</feature>
<evidence type="ECO:0008006" key="12">
    <source>
        <dbReference type="Google" id="ProtNLM"/>
    </source>
</evidence>
<evidence type="ECO:0000256" key="3">
    <source>
        <dbReference type="ARBA" id="ARBA00022475"/>
    </source>
</evidence>
<comment type="similarity">
    <text evidence="2">Belongs to the chromate ion transporter (CHR) (TC 2.A.51) family.</text>
</comment>
<comment type="subcellular location">
    <subcellularLocation>
        <location evidence="1">Cell membrane</location>
        <topology evidence="1">Multi-pass membrane protein</topology>
    </subcellularLocation>
</comment>
<dbReference type="EMBL" id="CDSF01000101">
    <property type="protein sequence ID" value="CEP00424.1"/>
    <property type="molecule type" value="Genomic_DNA"/>
</dbReference>
<feature type="transmembrane region" description="Helical" evidence="7">
    <location>
        <begin position="255"/>
        <end position="282"/>
    </location>
</feature>
<dbReference type="PANTHER" id="PTHR33567">
    <property type="entry name" value="CHROMATE ION TRANSPORTER (EUROFUNG)"/>
    <property type="match status" value="1"/>
</dbReference>
<keyword evidence="9" id="KW-0496">Mitochondrion</keyword>
<dbReference type="InterPro" id="IPR014047">
    <property type="entry name" value="Chr_Tranpt_l_chain"/>
</dbReference>